<evidence type="ECO:0000256" key="2">
    <source>
        <dbReference type="ARBA" id="ARBA00009187"/>
    </source>
</evidence>
<evidence type="ECO:0000256" key="7">
    <source>
        <dbReference type="ARBA" id="ARBA00023055"/>
    </source>
</evidence>
<evidence type="ECO:0000256" key="10">
    <source>
        <dbReference type="RuleBase" id="RU368065"/>
    </source>
</evidence>
<evidence type="ECO:0000313" key="12">
    <source>
        <dbReference type="Proteomes" id="UP000274822"/>
    </source>
</evidence>
<keyword evidence="8 10" id="KW-0443">Lipid metabolism</keyword>
<dbReference type="Proteomes" id="UP000274822">
    <property type="component" value="Unassembled WGS sequence"/>
</dbReference>
<evidence type="ECO:0000256" key="3">
    <source>
        <dbReference type="ARBA" id="ARBA00022448"/>
    </source>
</evidence>
<organism evidence="11 12">
    <name type="scientific">Jimgerdemannia flammicorona</name>
    <dbReference type="NCBI Taxonomy" id="994334"/>
    <lineage>
        <taxon>Eukaryota</taxon>
        <taxon>Fungi</taxon>
        <taxon>Fungi incertae sedis</taxon>
        <taxon>Mucoromycota</taxon>
        <taxon>Mucoromycotina</taxon>
        <taxon>Endogonomycetes</taxon>
        <taxon>Endogonales</taxon>
        <taxon>Endogonaceae</taxon>
        <taxon>Jimgerdemannia</taxon>
    </lineage>
</organism>
<comment type="function">
    <text evidence="10">Mediator of sterol homeostasis involved in sterol uptake, trafficking and distribution into membranes.</text>
</comment>
<dbReference type="InterPro" id="IPR007290">
    <property type="entry name" value="Arv1"/>
</dbReference>
<comment type="subcellular location">
    <subcellularLocation>
        <location evidence="1 10">Endoplasmic reticulum membrane</location>
        <topology evidence="1 10">Multi-pass membrane protein</topology>
    </subcellularLocation>
    <subcellularLocation>
        <location evidence="10">Golgi apparatus membrane</location>
        <topology evidence="10">Multi-pass membrane protein</topology>
    </subcellularLocation>
</comment>
<evidence type="ECO:0000256" key="5">
    <source>
        <dbReference type="ARBA" id="ARBA00022824"/>
    </source>
</evidence>
<dbReference type="GO" id="GO:0005789">
    <property type="term" value="C:endoplasmic reticulum membrane"/>
    <property type="evidence" value="ECO:0007669"/>
    <property type="project" value="UniProtKB-SubCell"/>
</dbReference>
<keyword evidence="10" id="KW-0746">Sphingolipid metabolism</keyword>
<reference evidence="11 12" key="1">
    <citation type="journal article" date="2018" name="New Phytol.">
        <title>Phylogenomics of Endogonaceae and evolution of mycorrhizas within Mucoromycota.</title>
        <authorList>
            <person name="Chang Y."/>
            <person name="Desiro A."/>
            <person name="Na H."/>
            <person name="Sandor L."/>
            <person name="Lipzen A."/>
            <person name="Clum A."/>
            <person name="Barry K."/>
            <person name="Grigoriev I.V."/>
            <person name="Martin F.M."/>
            <person name="Stajich J.E."/>
            <person name="Smith M.E."/>
            <person name="Bonito G."/>
            <person name="Spatafora J.W."/>
        </authorList>
    </citation>
    <scope>NUCLEOTIDE SEQUENCE [LARGE SCALE GENOMIC DNA]</scope>
    <source>
        <strain evidence="11 12">AD002</strain>
    </source>
</reference>
<evidence type="ECO:0000313" key="11">
    <source>
        <dbReference type="EMBL" id="RUS24826.1"/>
    </source>
</evidence>
<feature type="transmembrane region" description="Helical" evidence="10">
    <location>
        <begin position="248"/>
        <end position="267"/>
    </location>
</feature>
<dbReference type="AlphaFoldDB" id="A0A433Q4Y0"/>
<dbReference type="GO" id="GO:0097036">
    <property type="term" value="P:regulation of plasma membrane sterol distribution"/>
    <property type="evidence" value="ECO:0007669"/>
    <property type="project" value="UniProtKB-UniRule"/>
</dbReference>
<sequence length="466" mass="51849">MDVVWLTSHAFGHHNHLSKPQPSPHWLPALASYHRAPANLICAVCAVPSSPHTPALAPLAFQSTMPTCVECGEPVTNLYTEYSKGNIRLTHCTLCIVYLPAKRFPLFFFLCTPTGEMQKIRRQVCRARLCHHLHRHAVAQATGLPPPALQPSGLPGPGHRRAYPHYPPCACLRADLLAWTTDLTLHIFTQPSVMKLAILLILFEFIHSLACPFLSFTLLPADIKWFRLEKNYTREDFAFIEQPLTFQYLYILFLCILVFHIAVRSAVKWYLGTKYTSSPLHPPHQPDTPHQPDPVSPVGTTTYRWPSLSPLSARCFSFLWLSGTTMSSSIRGSSASLSSCQTSRRFRVGASSSCGALYYEGGGGGSGCAVLVKYSVPQHRLHPHLHYYGLRHRLQGPRPGVLPAGHEQVAAAYPAKCVNETRINARMLCIDYKCGGFGIKMHIVDIHLGRTSSPPRSSNYCDLSHL</sequence>
<keyword evidence="6 10" id="KW-1133">Transmembrane helix</keyword>
<keyword evidence="3 10" id="KW-0813">Transport</keyword>
<dbReference type="GO" id="GO:0016125">
    <property type="term" value="P:sterol metabolic process"/>
    <property type="evidence" value="ECO:0007669"/>
    <property type="project" value="UniProtKB-UniRule"/>
</dbReference>
<keyword evidence="4 10" id="KW-0812">Transmembrane</keyword>
<evidence type="ECO:0000256" key="6">
    <source>
        <dbReference type="ARBA" id="ARBA00022989"/>
    </source>
</evidence>
<keyword evidence="10" id="KW-0333">Golgi apparatus</keyword>
<dbReference type="GO" id="GO:0000139">
    <property type="term" value="C:Golgi membrane"/>
    <property type="evidence" value="ECO:0007669"/>
    <property type="project" value="UniProtKB-SubCell"/>
</dbReference>
<protein>
    <recommendedName>
        <fullName evidence="10">Protein ARV</fullName>
    </recommendedName>
</protein>
<comment type="caution">
    <text evidence="11">The sequence shown here is derived from an EMBL/GenBank/DDBJ whole genome shotgun (WGS) entry which is preliminary data.</text>
</comment>
<dbReference type="Pfam" id="PF04161">
    <property type="entry name" value="Arv1"/>
    <property type="match status" value="1"/>
</dbReference>
<dbReference type="EMBL" id="RBNJ01014789">
    <property type="protein sequence ID" value="RUS24826.1"/>
    <property type="molecule type" value="Genomic_DNA"/>
</dbReference>
<keyword evidence="9 10" id="KW-0472">Membrane</keyword>
<comment type="function">
    <text evidence="10">Regulates also the sphingolipid metabolism.</text>
</comment>
<gene>
    <name evidence="11" type="ORF">BC938DRAFT_473022</name>
</gene>
<evidence type="ECO:0000256" key="9">
    <source>
        <dbReference type="ARBA" id="ARBA00023136"/>
    </source>
</evidence>
<feature type="transmembrane region" description="Helical" evidence="10">
    <location>
        <begin position="196"/>
        <end position="219"/>
    </location>
</feature>
<evidence type="ECO:0000256" key="1">
    <source>
        <dbReference type="ARBA" id="ARBA00004477"/>
    </source>
</evidence>
<dbReference type="GO" id="GO:0006665">
    <property type="term" value="P:sphingolipid metabolic process"/>
    <property type="evidence" value="ECO:0007669"/>
    <property type="project" value="UniProtKB-UniRule"/>
</dbReference>
<comment type="caution">
    <text evidence="10">Lacks conserved residue(s) required for the propagation of feature annotation.</text>
</comment>
<accession>A0A433Q4Y0</accession>
<keyword evidence="5 10" id="KW-0256">Endoplasmic reticulum</keyword>
<proteinExistence type="inferred from homology"/>
<evidence type="ECO:0000256" key="4">
    <source>
        <dbReference type="ARBA" id="ARBA00022692"/>
    </source>
</evidence>
<evidence type="ECO:0000256" key="8">
    <source>
        <dbReference type="ARBA" id="ARBA00023098"/>
    </source>
</evidence>
<keyword evidence="12" id="KW-1185">Reference proteome</keyword>
<dbReference type="GO" id="GO:0032366">
    <property type="term" value="P:intracellular sterol transport"/>
    <property type="evidence" value="ECO:0007669"/>
    <property type="project" value="UniProtKB-UniRule"/>
</dbReference>
<name>A0A433Q4Y0_9FUNG</name>
<comment type="similarity">
    <text evidence="2 10">Belongs to the ARV1 family.</text>
</comment>
<keyword evidence="7 10" id="KW-0445">Lipid transport</keyword>